<dbReference type="RefSeq" id="WP_345031412.1">
    <property type="nucleotide sequence ID" value="NZ_BAABEY010000031.1"/>
</dbReference>
<comment type="caution">
    <text evidence="1">The sequence shown here is derived from an EMBL/GenBank/DDBJ whole genome shotgun (WGS) entry which is preliminary data.</text>
</comment>
<accession>A0ABP8M5N3</accession>
<reference evidence="2" key="1">
    <citation type="journal article" date="2019" name="Int. J. Syst. Evol. Microbiol.">
        <title>The Global Catalogue of Microorganisms (GCM) 10K type strain sequencing project: providing services to taxonomists for standard genome sequencing and annotation.</title>
        <authorList>
            <consortium name="The Broad Institute Genomics Platform"/>
            <consortium name="The Broad Institute Genome Sequencing Center for Infectious Disease"/>
            <person name="Wu L."/>
            <person name="Ma J."/>
        </authorList>
    </citation>
    <scope>NUCLEOTIDE SEQUENCE [LARGE SCALE GENOMIC DNA]</scope>
    <source>
        <strain evidence="2">JCM 31920</strain>
    </source>
</reference>
<evidence type="ECO:0000313" key="1">
    <source>
        <dbReference type="EMBL" id="GAA4444260.1"/>
    </source>
</evidence>
<evidence type="ECO:0008006" key="3">
    <source>
        <dbReference type="Google" id="ProtNLM"/>
    </source>
</evidence>
<proteinExistence type="predicted"/>
<gene>
    <name evidence="1" type="ORF">GCM10023091_34120</name>
</gene>
<name>A0ABP8M5N3_9BACT</name>
<dbReference type="Proteomes" id="UP001501508">
    <property type="component" value="Unassembled WGS sequence"/>
</dbReference>
<keyword evidence="2" id="KW-1185">Reference proteome</keyword>
<protein>
    <recommendedName>
        <fullName evidence="3">Phosphoribosylpyrophosphate synthetase</fullName>
    </recommendedName>
</protein>
<sequence>MGARSNEYHYETVVDAINELREKGYTDDFNLEANCLVCGIGRFTHEEFEVHEVYRYEGMSDPGDEATVYGIASKSGVKGILVTGNASEIDERSEEILKKLRY</sequence>
<organism evidence="1 2">
    <name type="scientific">Ravibacter arvi</name>
    <dbReference type="NCBI Taxonomy" id="2051041"/>
    <lineage>
        <taxon>Bacteria</taxon>
        <taxon>Pseudomonadati</taxon>
        <taxon>Bacteroidota</taxon>
        <taxon>Cytophagia</taxon>
        <taxon>Cytophagales</taxon>
        <taxon>Spirosomataceae</taxon>
        <taxon>Ravibacter</taxon>
    </lineage>
</organism>
<evidence type="ECO:0000313" key="2">
    <source>
        <dbReference type="Proteomes" id="UP001501508"/>
    </source>
</evidence>
<dbReference type="EMBL" id="BAABEY010000031">
    <property type="protein sequence ID" value="GAA4444260.1"/>
    <property type="molecule type" value="Genomic_DNA"/>
</dbReference>